<dbReference type="GO" id="GO:1902201">
    <property type="term" value="P:negative regulation of bacterial-type flagellum-dependent cell motility"/>
    <property type="evidence" value="ECO:0007669"/>
    <property type="project" value="TreeGrafter"/>
</dbReference>
<dbReference type="FunFam" id="3.30.70.270:FF:000001">
    <property type="entry name" value="Diguanylate cyclase domain protein"/>
    <property type="match status" value="1"/>
</dbReference>
<dbReference type="PANTHER" id="PTHR45138">
    <property type="entry name" value="REGULATORY COMPONENTS OF SENSORY TRANSDUCTION SYSTEM"/>
    <property type="match status" value="1"/>
</dbReference>
<dbReference type="InterPro" id="IPR000160">
    <property type="entry name" value="GGDEF_dom"/>
</dbReference>
<dbReference type="GO" id="GO:0005886">
    <property type="term" value="C:plasma membrane"/>
    <property type="evidence" value="ECO:0007669"/>
    <property type="project" value="TreeGrafter"/>
</dbReference>
<gene>
    <name evidence="3" type="ORF">FNA67_13945</name>
</gene>
<comment type="catalytic activity">
    <reaction evidence="2">
        <text>2 GTP = 3',3'-c-di-GMP + 2 diphosphate</text>
        <dbReference type="Rhea" id="RHEA:24898"/>
        <dbReference type="ChEBI" id="CHEBI:33019"/>
        <dbReference type="ChEBI" id="CHEBI:37565"/>
        <dbReference type="ChEBI" id="CHEBI:58805"/>
        <dbReference type="EC" id="2.7.7.65"/>
    </reaction>
</comment>
<dbReference type="OrthoDB" id="9812260at2"/>
<name>A0A5B9DPW6_9HYPH</name>
<dbReference type="Pfam" id="PF00990">
    <property type="entry name" value="GGDEF"/>
    <property type="match status" value="1"/>
</dbReference>
<dbReference type="NCBIfam" id="TIGR00254">
    <property type="entry name" value="GGDEF"/>
    <property type="match status" value="1"/>
</dbReference>
<dbReference type="PANTHER" id="PTHR45138:SF9">
    <property type="entry name" value="DIGUANYLATE CYCLASE DGCM-RELATED"/>
    <property type="match status" value="1"/>
</dbReference>
<dbReference type="KEGG" id="yti:FNA67_13945"/>
<evidence type="ECO:0000313" key="3">
    <source>
        <dbReference type="EMBL" id="QEE21213.1"/>
    </source>
</evidence>
<dbReference type="SUPFAM" id="SSF55073">
    <property type="entry name" value="Nucleotide cyclase"/>
    <property type="match status" value="1"/>
</dbReference>
<dbReference type="SMART" id="SM00267">
    <property type="entry name" value="GGDEF"/>
    <property type="match status" value="1"/>
</dbReference>
<evidence type="ECO:0000313" key="4">
    <source>
        <dbReference type="Proteomes" id="UP000321062"/>
    </source>
</evidence>
<dbReference type="PROSITE" id="PS50887">
    <property type="entry name" value="GGDEF"/>
    <property type="match status" value="1"/>
</dbReference>
<reference evidence="3 4" key="1">
    <citation type="journal article" date="2015" name="Int. J. Syst. Evol. Microbiol.">
        <title>Youhaiella tibetensis gen. nov., sp. nov., isolated from subsurface sediment.</title>
        <authorList>
            <person name="Wang Y.X."/>
            <person name="Huang F.Q."/>
            <person name="Nogi Y."/>
            <person name="Pang S.J."/>
            <person name="Wang P.K."/>
            <person name="Lv J."/>
        </authorList>
    </citation>
    <scope>NUCLEOTIDE SEQUENCE [LARGE SCALE GENOMIC DNA]</scope>
    <source>
        <strain evidence="4">fig4</strain>
    </source>
</reference>
<evidence type="ECO:0000256" key="2">
    <source>
        <dbReference type="ARBA" id="ARBA00034247"/>
    </source>
</evidence>
<keyword evidence="4" id="KW-1185">Reference proteome</keyword>
<dbReference type="GO" id="GO:0043709">
    <property type="term" value="P:cell adhesion involved in single-species biofilm formation"/>
    <property type="evidence" value="ECO:0007669"/>
    <property type="project" value="TreeGrafter"/>
</dbReference>
<organism evidence="3 4">
    <name type="scientific">Paradevosia tibetensis</name>
    <dbReference type="NCBI Taxonomy" id="1447062"/>
    <lineage>
        <taxon>Bacteria</taxon>
        <taxon>Pseudomonadati</taxon>
        <taxon>Pseudomonadota</taxon>
        <taxon>Alphaproteobacteria</taxon>
        <taxon>Hyphomicrobiales</taxon>
        <taxon>Devosiaceae</taxon>
        <taxon>Paradevosia</taxon>
    </lineage>
</organism>
<dbReference type="InterPro" id="IPR050469">
    <property type="entry name" value="Diguanylate_Cyclase"/>
</dbReference>
<dbReference type="InterPro" id="IPR043128">
    <property type="entry name" value="Rev_trsase/Diguanyl_cyclase"/>
</dbReference>
<dbReference type="Gene3D" id="3.30.70.270">
    <property type="match status" value="1"/>
</dbReference>
<proteinExistence type="predicted"/>
<dbReference type="GO" id="GO:0052621">
    <property type="term" value="F:diguanylate cyclase activity"/>
    <property type="evidence" value="ECO:0007669"/>
    <property type="project" value="UniProtKB-EC"/>
</dbReference>
<dbReference type="CDD" id="cd01949">
    <property type="entry name" value="GGDEF"/>
    <property type="match status" value="1"/>
</dbReference>
<dbReference type="RefSeq" id="WP_147656402.1">
    <property type="nucleotide sequence ID" value="NZ_BMFM01000001.1"/>
</dbReference>
<dbReference type="AlphaFoldDB" id="A0A5B9DPW6"/>
<dbReference type="EMBL" id="CP041690">
    <property type="protein sequence ID" value="QEE21213.1"/>
    <property type="molecule type" value="Genomic_DNA"/>
</dbReference>
<protein>
    <recommendedName>
        <fullName evidence="1">diguanylate cyclase</fullName>
        <ecNumber evidence="1">2.7.7.65</ecNumber>
    </recommendedName>
</protein>
<dbReference type="InterPro" id="IPR029787">
    <property type="entry name" value="Nucleotide_cyclase"/>
</dbReference>
<accession>A0A5B9DPW6</accession>
<dbReference type="Proteomes" id="UP000321062">
    <property type="component" value="Chromosome"/>
</dbReference>
<evidence type="ECO:0000256" key="1">
    <source>
        <dbReference type="ARBA" id="ARBA00012528"/>
    </source>
</evidence>
<sequence>MSETLSDPAPAGRGAWNAFTFALTIFAVVFAAALLGGLSRPYGFLATFWPANALLAGLLYRNPRAWRLPASVMAFIAFVLADLAVGDPVTTAVWFTLANLAGVFTITVLLDQLDPGDATLQRPQGVLFLLIFAAVGSSVAASVGCWAVPELTAQSVAASWMSWAASELGNYLSLLPVVLSAPTLGAILRKRQFTLPPIQLYWPQLLALSASLALTLVVRDQVSIVFPILALLWCALSFSVCATAILVMLYSDFAMLALRFDLINLGVEDTSGAIMSVHLALALVAMGPIMVSSANSARNALLKQLEKIARHDALTNALTRSAFYETADQMMGLMATTGAYVGVLVLDADHFKRVNDEHGHPAGDKVLVAISAAIQAAIRQSDVFGRVGGEEFAVVLPNVGHREATAIAERVRSSVEKLAVFLDDGTVLRTTLSVGVAHASAVGTNLDQMIAVADRALYVAKGEGRNRVAFLRDEEERGHAVS</sequence>
<dbReference type="EC" id="2.7.7.65" evidence="1"/>